<keyword evidence="3" id="KW-1185">Reference proteome</keyword>
<comment type="caution">
    <text evidence="2">The sequence shown here is derived from an EMBL/GenBank/DDBJ whole genome shotgun (WGS) entry which is preliminary data.</text>
</comment>
<accession>A0AAV5L808</accession>
<proteinExistence type="predicted"/>
<dbReference type="EMBL" id="BPVZ01000099">
    <property type="protein sequence ID" value="GKV33210.1"/>
    <property type="molecule type" value="Genomic_DNA"/>
</dbReference>
<sequence>MWQTKGVWRGNRKMGMESPKQRNKSHNWIARCTWMGINLFAIFAGDGLSGTWFKSLPRPCFSWFWCGQFFRLNIVGI</sequence>
<evidence type="ECO:0000313" key="3">
    <source>
        <dbReference type="Proteomes" id="UP001054252"/>
    </source>
</evidence>
<evidence type="ECO:0000256" key="1">
    <source>
        <dbReference type="SAM" id="MobiDB-lite"/>
    </source>
</evidence>
<name>A0AAV5L808_9ROSI</name>
<dbReference type="AlphaFoldDB" id="A0AAV5L808"/>
<feature type="region of interest" description="Disordered" evidence="1">
    <location>
        <begin position="1"/>
        <end position="23"/>
    </location>
</feature>
<gene>
    <name evidence="2" type="ORF">SLEP1_g41743</name>
</gene>
<evidence type="ECO:0000313" key="2">
    <source>
        <dbReference type="EMBL" id="GKV33210.1"/>
    </source>
</evidence>
<dbReference type="Proteomes" id="UP001054252">
    <property type="component" value="Unassembled WGS sequence"/>
</dbReference>
<reference evidence="2 3" key="1">
    <citation type="journal article" date="2021" name="Commun. Biol.">
        <title>The genome of Shorea leprosula (Dipterocarpaceae) highlights the ecological relevance of drought in aseasonal tropical rainforests.</title>
        <authorList>
            <person name="Ng K.K.S."/>
            <person name="Kobayashi M.J."/>
            <person name="Fawcett J.A."/>
            <person name="Hatakeyama M."/>
            <person name="Paape T."/>
            <person name="Ng C.H."/>
            <person name="Ang C.C."/>
            <person name="Tnah L.H."/>
            <person name="Lee C.T."/>
            <person name="Nishiyama T."/>
            <person name="Sese J."/>
            <person name="O'Brien M.J."/>
            <person name="Copetti D."/>
            <person name="Mohd Noor M.I."/>
            <person name="Ong R.C."/>
            <person name="Putra M."/>
            <person name="Sireger I.Z."/>
            <person name="Indrioko S."/>
            <person name="Kosugi Y."/>
            <person name="Izuno A."/>
            <person name="Isagi Y."/>
            <person name="Lee S.L."/>
            <person name="Shimizu K.K."/>
        </authorList>
    </citation>
    <scope>NUCLEOTIDE SEQUENCE [LARGE SCALE GENOMIC DNA]</scope>
    <source>
        <strain evidence="2">214</strain>
    </source>
</reference>
<protein>
    <submittedName>
        <fullName evidence="2">Uncharacterized protein</fullName>
    </submittedName>
</protein>
<organism evidence="2 3">
    <name type="scientific">Rubroshorea leprosula</name>
    <dbReference type="NCBI Taxonomy" id="152421"/>
    <lineage>
        <taxon>Eukaryota</taxon>
        <taxon>Viridiplantae</taxon>
        <taxon>Streptophyta</taxon>
        <taxon>Embryophyta</taxon>
        <taxon>Tracheophyta</taxon>
        <taxon>Spermatophyta</taxon>
        <taxon>Magnoliopsida</taxon>
        <taxon>eudicotyledons</taxon>
        <taxon>Gunneridae</taxon>
        <taxon>Pentapetalae</taxon>
        <taxon>rosids</taxon>
        <taxon>malvids</taxon>
        <taxon>Malvales</taxon>
        <taxon>Dipterocarpaceae</taxon>
        <taxon>Rubroshorea</taxon>
    </lineage>
</organism>